<proteinExistence type="inferred from homology"/>
<evidence type="ECO:0000256" key="2">
    <source>
        <dbReference type="SAM" id="Phobius"/>
    </source>
</evidence>
<feature type="transmembrane region" description="Helical" evidence="2">
    <location>
        <begin position="89"/>
        <end position="111"/>
    </location>
</feature>
<evidence type="ECO:0000259" key="3">
    <source>
        <dbReference type="Pfam" id="PF01156"/>
    </source>
</evidence>
<dbReference type="InterPro" id="IPR036259">
    <property type="entry name" value="MFS_trans_sf"/>
</dbReference>
<dbReference type="InterPro" id="IPR036452">
    <property type="entry name" value="Ribo_hydro-like"/>
</dbReference>
<keyword evidence="2" id="KW-0472">Membrane</keyword>
<keyword evidence="2" id="KW-0812">Transmembrane</keyword>
<feature type="transmembrane region" description="Helical" evidence="2">
    <location>
        <begin position="160"/>
        <end position="180"/>
    </location>
</feature>
<dbReference type="Pfam" id="PF01156">
    <property type="entry name" value="IU_nuc_hydro"/>
    <property type="match status" value="2"/>
</dbReference>
<dbReference type="Gene3D" id="3.90.245.10">
    <property type="entry name" value="Ribonucleoside hydrolase-like"/>
    <property type="match status" value="2"/>
</dbReference>
<dbReference type="Proteomes" id="UP000887540">
    <property type="component" value="Unplaced"/>
</dbReference>
<feature type="domain" description="Inosine/uridine-preferring nucleoside hydrolase" evidence="3">
    <location>
        <begin position="437"/>
        <end position="610"/>
    </location>
</feature>
<dbReference type="GO" id="GO:0016799">
    <property type="term" value="F:hydrolase activity, hydrolyzing N-glycosyl compounds"/>
    <property type="evidence" value="ECO:0007669"/>
    <property type="project" value="InterPro"/>
</dbReference>
<protein>
    <submittedName>
        <fullName evidence="5">Inosine/uridine-preferring nucleoside hydrolase domain-containing protein</fullName>
    </submittedName>
</protein>
<dbReference type="AlphaFoldDB" id="A0A914BXC8"/>
<keyword evidence="2" id="KW-1133">Transmembrane helix</keyword>
<dbReference type="InterPro" id="IPR001910">
    <property type="entry name" value="Inosine/uridine_hydrolase_dom"/>
</dbReference>
<feature type="transmembrane region" description="Helical" evidence="2">
    <location>
        <begin position="123"/>
        <end position="148"/>
    </location>
</feature>
<evidence type="ECO:0000313" key="4">
    <source>
        <dbReference type="Proteomes" id="UP000887540"/>
    </source>
</evidence>
<organism evidence="4 5">
    <name type="scientific">Acrobeloides nanus</name>
    <dbReference type="NCBI Taxonomy" id="290746"/>
    <lineage>
        <taxon>Eukaryota</taxon>
        <taxon>Metazoa</taxon>
        <taxon>Ecdysozoa</taxon>
        <taxon>Nematoda</taxon>
        <taxon>Chromadorea</taxon>
        <taxon>Rhabditida</taxon>
        <taxon>Tylenchina</taxon>
        <taxon>Cephalobomorpha</taxon>
        <taxon>Cephaloboidea</taxon>
        <taxon>Cephalobidae</taxon>
        <taxon>Acrobeloides</taxon>
    </lineage>
</organism>
<dbReference type="SUPFAM" id="SSF103473">
    <property type="entry name" value="MFS general substrate transporter"/>
    <property type="match status" value="1"/>
</dbReference>
<dbReference type="Gene3D" id="1.20.1250.20">
    <property type="entry name" value="MFS general substrate transporter like domains"/>
    <property type="match status" value="1"/>
</dbReference>
<evidence type="ECO:0000256" key="1">
    <source>
        <dbReference type="ARBA" id="ARBA00009176"/>
    </source>
</evidence>
<evidence type="ECO:0000313" key="5">
    <source>
        <dbReference type="WBParaSite" id="ACRNAN_Path_1194.g4659.t1"/>
    </source>
</evidence>
<dbReference type="InterPro" id="IPR052775">
    <property type="entry name" value="IUN_hydrolase"/>
</dbReference>
<feature type="domain" description="Inosine/uridine-preferring nucleoside hydrolase" evidence="3">
    <location>
        <begin position="276"/>
        <end position="436"/>
    </location>
</feature>
<dbReference type="WBParaSite" id="ACRNAN_Path_1194.g4659.t1">
    <property type="protein sequence ID" value="ACRNAN_Path_1194.g4659.t1"/>
    <property type="gene ID" value="ACRNAN_Path_1194.g4659"/>
</dbReference>
<comment type="similarity">
    <text evidence="1">Belongs to the IUNH family.</text>
</comment>
<keyword evidence="4" id="KW-1185">Reference proteome</keyword>
<dbReference type="PANTHER" id="PTHR46190:SF1">
    <property type="entry name" value="SI:CH211-201H21.5"/>
    <property type="match status" value="1"/>
</dbReference>
<accession>A0A914BXC8</accession>
<dbReference type="PANTHER" id="PTHR46190">
    <property type="entry name" value="SI:CH211-201H21.5-RELATED"/>
    <property type="match status" value="1"/>
</dbReference>
<reference evidence="5" key="1">
    <citation type="submission" date="2022-11" db="UniProtKB">
        <authorList>
            <consortium name="WormBaseParasite"/>
        </authorList>
    </citation>
    <scope>IDENTIFICATION</scope>
</reference>
<feature type="transmembrane region" description="Helical" evidence="2">
    <location>
        <begin position="186"/>
        <end position="208"/>
    </location>
</feature>
<feature type="transmembrane region" description="Helical" evidence="2">
    <location>
        <begin position="62"/>
        <end position="82"/>
    </location>
</feature>
<dbReference type="SUPFAM" id="SSF53590">
    <property type="entry name" value="Nucleoside hydrolase"/>
    <property type="match status" value="2"/>
</dbReference>
<feature type="transmembrane region" description="Helical" evidence="2">
    <location>
        <begin position="24"/>
        <end position="42"/>
    </location>
</feature>
<name>A0A914BXC8_9BILA</name>
<sequence>MKLTQNSKLSIKEVWKDPILKKSLILITMVGFAGSANLGMILESYENIILISFGMTQESVLYFTSIITIFNLPLALMGPILLEKLGRRTLIITASFAYIFLPLVAFVAQILSEAYGPNQLTVIMGIVIIFINNLISGICHYGTIALILVVDLMPTGAKTVVTQIVLLIMYFGMFVPTFLYPNFQNFLGSFAFLPFSLISLGFFMYFYFNLVETKQKEVYENVNQMEFEAQQGRVLTSKENYVVKRKRATTLMPLLEDTEGTRKKIDFLRMSHKKKIVIDTDGLPDDIRAISLALQQPDVEVLAITTIVGFVSAKQAAANIARTLRANGKSGIPIYKGAEKSIIGHDESQHSSDEFFFGSDGIGGCPEGFPPVLPEDLSSYVPDKPAALALIEIFREHKDATLVSIGALTNTALAIKLDSEFASWPKEMVIMGGNIHEFASWPKEMVIMGGNIHGMGNVQSYSTSEFNFFTDPEAAHIVLKEMNCPLTIVPWEVFLKEAEKTTVNFHAHLDIDAPLARYFNMATSIGREKLGLTGKQFAYCDEIAMSVAIAPEKIIKEFKMLRGSVELQGQYTRGQIAIDWVDKLWDDDAVDNPRLSRKRTPIRFVVEYNAKVLDEMIHQAIHDSVAMNLQKSGA</sequence>